<keyword evidence="3" id="KW-1185">Reference proteome</keyword>
<dbReference type="EMBL" id="JAUEPN010000009">
    <property type="protein sequence ID" value="KAK3291556.1"/>
    <property type="molecule type" value="Genomic_DNA"/>
</dbReference>
<comment type="caution">
    <text evidence="2">The sequence shown here is derived from an EMBL/GenBank/DDBJ whole genome shotgun (WGS) entry which is preliminary data.</text>
</comment>
<protein>
    <submittedName>
        <fullName evidence="2">Uncharacterized protein</fullName>
    </submittedName>
</protein>
<dbReference type="GeneID" id="87843107"/>
<proteinExistence type="predicted"/>
<feature type="compositionally biased region" description="Polar residues" evidence="1">
    <location>
        <begin position="83"/>
        <end position="93"/>
    </location>
</feature>
<evidence type="ECO:0000256" key="1">
    <source>
        <dbReference type="SAM" id="MobiDB-lite"/>
    </source>
</evidence>
<accession>A0AAE0LN48</accession>
<feature type="region of interest" description="Disordered" evidence="1">
    <location>
        <begin position="39"/>
        <end position="170"/>
    </location>
</feature>
<dbReference type="Proteomes" id="UP001278766">
    <property type="component" value="Unassembled WGS sequence"/>
</dbReference>
<feature type="compositionally biased region" description="Polar residues" evidence="1">
    <location>
        <begin position="149"/>
        <end position="162"/>
    </location>
</feature>
<reference evidence="2" key="1">
    <citation type="journal article" date="2023" name="Mol. Phylogenet. Evol.">
        <title>Genome-scale phylogeny and comparative genomics of the fungal order Sordariales.</title>
        <authorList>
            <person name="Hensen N."/>
            <person name="Bonometti L."/>
            <person name="Westerberg I."/>
            <person name="Brannstrom I.O."/>
            <person name="Guillou S."/>
            <person name="Cros-Aarteil S."/>
            <person name="Calhoun S."/>
            <person name="Haridas S."/>
            <person name="Kuo A."/>
            <person name="Mondo S."/>
            <person name="Pangilinan J."/>
            <person name="Riley R."/>
            <person name="LaButti K."/>
            <person name="Andreopoulos B."/>
            <person name="Lipzen A."/>
            <person name="Chen C."/>
            <person name="Yan M."/>
            <person name="Daum C."/>
            <person name="Ng V."/>
            <person name="Clum A."/>
            <person name="Steindorff A."/>
            <person name="Ohm R.A."/>
            <person name="Martin F."/>
            <person name="Silar P."/>
            <person name="Natvig D.O."/>
            <person name="Lalanne C."/>
            <person name="Gautier V."/>
            <person name="Ament-Velasquez S.L."/>
            <person name="Kruys A."/>
            <person name="Hutchinson M.I."/>
            <person name="Powell A.J."/>
            <person name="Barry K."/>
            <person name="Miller A.N."/>
            <person name="Grigoriev I.V."/>
            <person name="Debuchy R."/>
            <person name="Gladieux P."/>
            <person name="Hiltunen Thoren M."/>
            <person name="Johannesson H."/>
        </authorList>
    </citation>
    <scope>NUCLEOTIDE SEQUENCE</scope>
    <source>
        <strain evidence="2">CBS 168.71</strain>
    </source>
</reference>
<reference evidence="2" key="2">
    <citation type="submission" date="2023-06" db="EMBL/GenBank/DDBJ databases">
        <authorList>
            <consortium name="Lawrence Berkeley National Laboratory"/>
            <person name="Haridas S."/>
            <person name="Hensen N."/>
            <person name="Bonometti L."/>
            <person name="Westerberg I."/>
            <person name="Brannstrom I.O."/>
            <person name="Guillou S."/>
            <person name="Cros-Aarteil S."/>
            <person name="Calhoun S."/>
            <person name="Kuo A."/>
            <person name="Mondo S."/>
            <person name="Pangilinan J."/>
            <person name="Riley R."/>
            <person name="Labutti K."/>
            <person name="Andreopoulos B."/>
            <person name="Lipzen A."/>
            <person name="Chen C."/>
            <person name="Yanf M."/>
            <person name="Daum C."/>
            <person name="Ng V."/>
            <person name="Clum A."/>
            <person name="Steindorff A."/>
            <person name="Ohm R."/>
            <person name="Martin F."/>
            <person name="Silar P."/>
            <person name="Natvig D."/>
            <person name="Lalanne C."/>
            <person name="Gautier V."/>
            <person name="Ament-Velasquez S.L."/>
            <person name="Kruys A."/>
            <person name="Hutchinson M.I."/>
            <person name="Powell A.J."/>
            <person name="Barry K."/>
            <person name="Miller A.N."/>
            <person name="Grigoriev I.V."/>
            <person name="Debuchy R."/>
            <person name="Gladieux P."/>
            <person name="Thoren M.H."/>
            <person name="Johannesson H."/>
        </authorList>
    </citation>
    <scope>NUCLEOTIDE SEQUENCE</scope>
    <source>
        <strain evidence="2">CBS 168.71</strain>
    </source>
</reference>
<name>A0AAE0LN48_9PEZI</name>
<organism evidence="2 3">
    <name type="scientific">Chaetomium fimeti</name>
    <dbReference type="NCBI Taxonomy" id="1854472"/>
    <lineage>
        <taxon>Eukaryota</taxon>
        <taxon>Fungi</taxon>
        <taxon>Dikarya</taxon>
        <taxon>Ascomycota</taxon>
        <taxon>Pezizomycotina</taxon>
        <taxon>Sordariomycetes</taxon>
        <taxon>Sordariomycetidae</taxon>
        <taxon>Sordariales</taxon>
        <taxon>Chaetomiaceae</taxon>
        <taxon>Chaetomium</taxon>
    </lineage>
</organism>
<sequence>MSAHASSKGRSGDDLLEIFGSDIAESGESPVKDRINLFENMGRPPSIEESARPMSRVKGSEPSESSVEEELHVEKRQTWQRRLASQTLRSVSLTGRRKLRKEPKSRIPVLKKRRRPTPAAAGSPSAVSTDSKRESSFSFKATLRKISKSSKNSESRLPSATATPVGPRATPSIELLNKTAKIAPRPFHRTQPIPTHEINGMPTQEPACNSRLTSRTQHANDGTNISTTASVTSAGVSWGRRAAAVALDIGRRFKTQTQAQARKASSSGRSGLSYSTLVNTTPVDGDDRGFVAGGYGGEWLGAVPADDAVEEARSRPATAMSMGGVAAGYDYGRGRGG</sequence>
<feature type="compositionally biased region" description="Basic residues" evidence="1">
    <location>
        <begin position="95"/>
        <end position="116"/>
    </location>
</feature>
<evidence type="ECO:0000313" key="2">
    <source>
        <dbReference type="EMBL" id="KAK3291556.1"/>
    </source>
</evidence>
<dbReference type="AlphaFoldDB" id="A0AAE0LN48"/>
<evidence type="ECO:0000313" key="3">
    <source>
        <dbReference type="Proteomes" id="UP001278766"/>
    </source>
</evidence>
<gene>
    <name evidence="2" type="ORF">B0H64DRAFT_435876</name>
</gene>
<dbReference type="RefSeq" id="XP_062655070.1">
    <property type="nucleotide sequence ID" value="XM_062806159.1"/>
</dbReference>